<proteinExistence type="predicted"/>
<dbReference type="AlphaFoldDB" id="A0A2H0X134"/>
<organism evidence="3 4">
    <name type="scientific">Candidatus Collierbacteria bacterium CG09_land_8_20_14_0_10_46_12</name>
    <dbReference type="NCBI Taxonomy" id="1974533"/>
    <lineage>
        <taxon>Bacteria</taxon>
        <taxon>Candidatus Collieribacteriota</taxon>
    </lineage>
</organism>
<dbReference type="EMBL" id="PEYY01000086">
    <property type="protein sequence ID" value="PIS17899.1"/>
    <property type="molecule type" value="Genomic_DNA"/>
</dbReference>
<evidence type="ECO:0000313" key="4">
    <source>
        <dbReference type="Proteomes" id="UP000229574"/>
    </source>
</evidence>
<accession>A0A2H0X134</accession>
<evidence type="ECO:0000256" key="1">
    <source>
        <dbReference type="SAM" id="MobiDB-lite"/>
    </source>
</evidence>
<keyword evidence="2" id="KW-0812">Transmembrane</keyword>
<feature type="region of interest" description="Disordered" evidence="1">
    <location>
        <begin position="85"/>
        <end position="121"/>
    </location>
</feature>
<evidence type="ECO:0008006" key="5">
    <source>
        <dbReference type="Google" id="ProtNLM"/>
    </source>
</evidence>
<gene>
    <name evidence="3" type="ORF">COT54_02130</name>
</gene>
<keyword evidence="2" id="KW-1133">Transmembrane helix</keyword>
<comment type="caution">
    <text evidence="3">The sequence shown here is derived from an EMBL/GenBank/DDBJ whole genome shotgun (WGS) entry which is preliminary data.</text>
</comment>
<feature type="compositionally biased region" description="Basic and acidic residues" evidence="1">
    <location>
        <begin position="93"/>
        <end position="107"/>
    </location>
</feature>
<evidence type="ECO:0000256" key="2">
    <source>
        <dbReference type="SAM" id="Phobius"/>
    </source>
</evidence>
<dbReference type="Proteomes" id="UP000229574">
    <property type="component" value="Unassembled WGS sequence"/>
</dbReference>
<evidence type="ECO:0000313" key="3">
    <source>
        <dbReference type="EMBL" id="PIS17899.1"/>
    </source>
</evidence>
<sequence length="121" mass="12730">MTDCTCKNQHDSSGFTAGLLLGLVTGAASAHFLMNTEKGQELLSTLKENAGDAIKELGDNPVLAEKIADLQKTMDQARSTINATATKVASSTDKSHFTSPKHGEGGSKKNFFQKMGASLGK</sequence>
<reference evidence="4" key="1">
    <citation type="submission" date="2017-09" db="EMBL/GenBank/DDBJ databases">
        <title>Depth-based differentiation of microbial function through sediment-hosted aquifers and enrichment of novel symbionts in the deep terrestrial subsurface.</title>
        <authorList>
            <person name="Probst A.J."/>
            <person name="Ladd B."/>
            <person name="Jarett J.K."/>
            <person name="Geller-Mcgrath D.E."/>
            <person name="Sieber C.M.K."/>
            <person name="Emerson J.B."/>
            <person name="Anantharaman K."/>
            <person name="Thomas B.C."/>
            <person name="Malmstrom R."/>
            <person name="Stieglmeier M."/>
            <person name="Klingl A."/>
            <person name="Woyke T."/>
            <person name="Ryan C.M."/>
            <person name="Banfield J.F."/>
        </authorList>
    </citation>
    <scope>NUCLEOTIDE SEQUENCE [LARGE SCALE GENOMIC DNA]</scope>
</reference>
<protein>
    <recommendedName>
        <fullName evidence="5">YtxH domain-containing protein</fullName>
    </recommendedName>
</protein>
<name>A0A2H0X134_9BACT</name>
<keyword evidence="2" id="KW-0472">Membrane</keyword>
<feature type="transmembrane region" description="Helical" evidence="2">
    <location>
        <begin position="15"/>
        <end position="34"/>
    </location>
</feature>